<dbReference type="EMBL" id="MU004237">
    <property type="protein sequence ID" value="KAF2667375.1"/>
    <property type="molecule type" value="Genomic_DNA"/>
</dbReference>
<keyword evidence="3" id="KW-1185">Reference proteome</keyword>
<gene>
    <name evidence="2" type="ORF">BT63DRAFT_290911</name>
</gene>
<dbReference type="AlphaFoldDB" id="A0A6A6U524"/>
<accession>A0A6A6U524</accession>
<feature type="compositionally biased region" description="Basic and acidic residues" evidence="1">
    <location>
        <begin position="13"/>
        <end position="22"/>
    </location>
</feature>
<feature type="compositionally biased region" description="Polar residues" evidence="1">
    <location>
        <begin position="128"/>
        <end position="138"/>
    </location>
</feature>
<name>A0A6A6U524_9PEZI</name>
<feature type="compositionally biased region" description="Basic and acidic residues" evidence="1">
    <location>
        <begin position="108"/>
        <end position="117"/>
    </location>
</feature>
<protein>
    <submittedName>
        <fullName evidence="2">Uncharacterized protein</fullName>
    </submittedName>
</protein>
<feature type="compositionally biased region" description="Basic and acidic residues" evidence="1">
    <location>
        <begin position="169"/>
        <end position="178"/>
    </location>
</feature>
<reference evidence="2" key="1">
    <citation type="journal article" date="2020" name="Stud. Mycol.">
        <title>101 Dothideomycetes genomes: a test case for predicting lifestyles and emergence of pathogens.</title>
        <authorList>
            <person name="Haridas S."/>
            <person name="Albert R."/>
            <person name="Binder M."/>
            <person name="Bloem J."/>
            <person name="Labutti K."/>
            <person name="Salamov A."/>
            <person name="Andreopoulos B."/>
            <person name="Baker S."/>
            <person name="Barry K."/>
            <person name="Bills G."/>
            <person name="Bluhm B."/>
            <person name="Cannon C."/>
            <person name="Castanera R."/>
            <person name="Culley D."/>
            <person name="Daum C."/>
            <person name="Ezra D."/>
            <person name="Gonzalez J."/>
            <person name="Henrissat B."/>
            <person name="Kuo A."/>
            <person name="Liang C."/>
            <person name="Lipzen A."/>
            <person name="Lutzoni F."/>
            <person name="Magnuson J."/>
            <person name="Mondo S."/>
            <person name="Nolan M."/>
            <person name="Ohm R."/>
            <person name="Pangilinan J."/>
            <person name="Park H.-J."/>
            <person name="Ramirez L."/>
            <person name="Alfaro M."/>
            <person name="Sun H."/>
            <person name="Tritt A."/>
            <person name="Yoshinaga Y."/>
            <person name="Zwiers L.-H."/>
            <person name="Turgeon B."/>
            <person name="Goodwin S."/>
            <person name="Spatafora J."/>
            <person name="Crous P."/>
            <person name="Grigoriev I."/>
        </authorList>
    </citation>
    <scope>NUCLEOTIDE SEQUENCE</scope>
    <source>
        <strain evidence="2">CBS 115976</strain>
    </source>
</reference>
<evidence type="ECO:0000256" key="1">
    <source>
        <dbReference type="SAM" id="MobiDB-lite"/>
    </source>
</evidence>
<dbReference type="Proteomes" id="UP000799302">
    <property type="component" value="Unassembled WGS sequence"/>
</dbReference>
<evidence type="ECO:0000313" key="2">
    <source>
        <dbReference type="EMBL" id="KAF2667375.1"/>
    </source>
</evidence>
<feature type="region of interest" description="Disordered" evidence="1">
    <location>
        <begin position="1"/>
        <end position="185"/>
    </location>
</feature>
<proteinExistence type="predicted"/>
<evidence type="ECO:0000313" key="3">
    <source>
        <dbReference type="Proteomes" id="UP000799302"/>
    </source>
</evidence>
<sequence length="185" mass="19775">MSDTSENQAQEDETQREMEVKEKRRSAFGNFFSKMSQTSPLLPKKSGSSPEPTSPSYKSPPPLYSEGTPVLDSQPIHELPVTEDRGPIELPASPAVQNDHANGSPGHSRHDPSREHATSWANVGAERQSVTALGQTLTPPVKASITRSPGRESWTSATSTGAVVDGGEETLRSVDRDASGGLGIR</sequence>
<feature type="compositionally biased region" description="Low complexity" evidence="1">
    <location>
        <begin position="39"/>
        <end position="57"/>
    </location>
</feature>
<organism evidence="2 3">
    <name type="scientific">Microthyrium microscopicum</name>
    <dbReference type="NCBI Taxonomy" id="703497"/>
    <lineage>
        <taxon>Eukaryota</taxon>
        <taxon>Fungi</taxon>
        <taxon>Dikarya</taxon>
        <taxon>Ascomycota</taxon>
        <taxon>Pezizomycotina</taxon>
        <taxon>Dothideomycetes</taxon>
        <taxon>Dothideomycetes incertae sedis</taxon>
        <taxon>Microthyriales</taxon>
        <taxon>Microthyriaceae</taxon>
        <taxon>Microthyrium</taxon>
    </lineage>
</organism>